<evidence type="ECO:0000259" key="4">
    <source>
        <dbReference type="PROSITE" id="PS51140"/>
    </source>
</evidence>
<reference evidence="5 6" key="1">
    <citation type="submission" date="2024-03" db="EMBL/GenBank/DDBJ databases">
        <authorList>
            <person name="Brejova B."/>
        </authorList>
    </citation>
    <scope>NUCLEOTIDE SEQUENCE [LARGE SCALE GENOMIC DNA]</scope>
    <source>
        <strain evidence="5 6">CBS 14171</strain>
    </source>
</reference>
<feature type="region of interest" description="Disordered" evidence="2">
    <location>
        <begin position="38"/>
        <end position="72"/>
    </location>
</feature>
<dbReference type="RefSeq" id="XP_066832536.1">
    <property type="nucleotide sequence ID" value="XM_066975947.1"/>
</dbReference>
<keyword evidence="1" id="KW-0833">Ubl conjugation pathway</keyword>
<dbReference type="Gene3D" id="1.10.8.10">
    <property type="entry name" value="DNA helicase RuvA subunit, C-terminal domain"/>
    <property type="match status" value="1"/>
</dbReference>
<keyword evidence="3" id="KW-0472">Membrane</keyword>
<feature type="domain" description="CUE" evidence="4">
    <location>
        <begin position="72"/>
        <end position="114"/>
    </location>
</feature>
<gene>
    <name evidence="5" type="ORF">LODBEIA_P55980</name>
</gene>
<keyword evidence="3" id="KW-0812">Transmembrane</keyword>
<protein>
    <recommendedName>
        <fullName evidence="4">CUE domain-containing protein</fullName>
    </recommendedName>
</protein>
<evidence type="ECO:0000313" key="5">
    <source>
        <dbReference type="EMBL" id="CAK9441730.1"/>
    </source>
</evidence>
<feature type="transmembrane region" description="Helical" evidence="3">
    <location>
        <begin position="6"/>
        <end position="23"/>
    </location>
</feature>
<dbReference type="CDD" id="cd14424">
    <property type="entry name" value="CUE_Cue1p_like"/>
    <property type="match status" value="1"/>
</dbReference>
<sequence length="186" mass="20538">MDTSTLLFIAAALTVFLFLKWMIQPIPQETEFLNHATGATRSTPNNEHNHASTTATAGSTTSATSRRNRRPVTDSMIEVVQAIAPQLTPEQIRYDLEQTGSVELTIDKFMEQGTLPFPPDYVPPAPAEAPGAAVKRETGALDVERNLFKRYGIDVENPVLDSDDVLTNRRNKMIVDARARLAKQMG</sequence>
<dbReference type="PROSITE" id="PS51140">
    <property type="entry name" value="CUE"/>
    <property type="match status" value="1"/>
</dbReference>
<dbReference type="GeneID" id="92210794"/>
<proteinExistence type="predicted"/>
<keyword evidence="6" id="KW-1185">Reference proteome</keyword>
<accession>A0ABP0ZU10</accession>
<evidence type="ECO:0000256" key="3">
    <source>
        <dbReference type="SAM" id="Phobius"/>
    </source>
</evidence>
<dbReference type="EMBL" id="OZ022411">
    <property type="protein sequence ID" value="CAK9441730.1"/>
    <property type="molecule type" value="Genomic_DNA"/>
</dbReference>
<dbReference type="InterPro" id="IPR003892">
    <property type="entry name" value="CUE"/>
</dbReference>
<evidence type="ECO:0000313" key="6">
    <source>
        <dbReference type="Proteomes" id="UP001497383"/>
    </source>
</evidence>
<feature type="compositionally biased region" description="Low complexity" evidence="2">
    <location>
        <begin position="51"/>
        <end position="65"/>
    </location>
</feature>
<keyword evidence="3" id="KW-1133">Transmembrane helix</keyword>
<evidence type="ECO:0000256" key="2">
    <source>
        <dbReference type="SAM" id="MobiDB-lite"/>
    </source>
</evidence>
<organism evidence="5 6">
    <name type="scientific">Lodderomyces beijingensis</name>
    <dbReference type="NCBI Taxonomy" id="1775926"/>
    <lineage>
        <taxon>Eukaryota</taxon>
        <taxon>Fungi</taxon>
        <taxon>Dikarya</taxon>
        <taxon>Ascomycota</taxon>
        <taxon>Saccharomycotina</taxon>
        <taxon>Pichiomycetes</taxon>
        <taxon>Debaryomycetaceae</taxon>
        <taxon>Candida/Lodderomyces clade</taxon>
        <taxon>Lodderomyces</taxon>
    </lineage>
</organism>
<dbReference type="Proteomes" id="UP001497383">
    <property type="component" value="Chromosome 7"/>
</dbReference>
<dbReference type="Pfam" id="PF02845">
    <property type="entry name" value="CUE"/>
    <property type="match status" value="1"/>
</dbReference>
<name>A0ABP0ZU10_9ASCO</name>
<dbReference type="SMART" id="SM00546">
    <property type="entry name" value="CUE"/>
    <property type="match status" value="1"/>
</dbReference>
<evidence type="ECO:0000256" key="1">
    <source>
        <dbReference type="ARBA" id="ARBA00022786"/>
    </source>
</evidence>